<feature type="transmembrane region" description="Helical" evidence="2">
    <location>
        <begin position="220"/>
        <end position="244"/>
    </location>
</feature>
<keyword evidence="2" id="KW-0812">Transmembrane</keyword>
<sequence>MLAWQLVLCLISFSYSSSLVQERIDKCDLFESSSANHVGESLVFANIVQSALHLNYQRIKDFIECYTSKSGMSHEEMIFEKEPGTSYCSLQYIWKTQSTPKINRKRVILSTDVLEICAAGPGKASFWNHFDQKNNVTVQYEWITECSACIWPTVTEKGERYKNIKLPSFKFYEYLQILIDKGVDALLALESPAPAIYQPVRETSSVEKGIDKRWKSLGSMALVVFFLFFSLICCLCACLTHAVVDEDFHHRNDERDFLAQVFQIAEDEQNDHHAIEEVANVPAPNQNPGEVRNESASVNSHQVTNNMQSASAVQSLTGSNSSLASTQYTARSEEPSGSAVVEDVTQGASEATEMKRSAVKN</sequence>
<feature type="compositionally biased region" description="Polar residues" evidence="1">
    <location>
        <begin position="310"/>
        <end position="330"/>
    </location>
</feature>
<dbReference type="Proteomes" id="UP000835052">
    <property type="component" value="Unassembled WGS sequence"/>
</dbReference>
<feature type="compositionally biased region" description="Basic and acidic residues" evidence="1">
    <location>
        <begin position="352"/>
        <end position="361"/>
    </location>
</feature>
<dbReference type="AlphaFoldDB" id="A0A8S1HVZ5"/>
<protein>
    <submittedName>
        <fullName evidence="4">Uncharacterized protein</fullName>
    </submittedName>
</protein>
<keyword evidence="2" id="KW-1133">Transmembrane helix</keyword>
<feature type="region of interest" description="Disordered" evidence="1">
    <location>
        <begin position="310"/>
        <end position="361"/>
    </location>
</feature>
<feature type="chain" id="PRO_5035912206" evidence="3">
    <location>
        <begin position="17"/>
        <end position="361"/>
    </location>
</feature>
<organism evidence="4 5">
    <name type="scientific">Caenorhabditis auriculariae</name>
    <dbReference type="NCBI Taxonomy" id="2777116"/>
    <lineage>
        <taxon>Eukaryota</taxon>
        <taxon>Metazoa</taxon>
        <taxon>Ecdysozoa</taxon>
        <taxon>Nematoda</taxon>
        <taxon>Chromadorea</taxon>
        <taxon>Rhabditida</taxon>
        <taxon>Rhabditina</taxon>
        <taxon>Rhabditomorpha</taxon>
        <taxon>Rhabditoidea</taxon>
        <taxon>Rhabditidae</taxon>
        <taxon>Peloderinae</taxon>
        <taxon>Caenorhabditis</taxon>
    </lineage>
</organism>
<feature type="signal peptide" evidence="3">
    <location>
        <begin position="1"/>
        <end position="16"/>
    </location>
</feature>
<evidence type="ECO:0000313" key="4">
    <source>
        <dbReference type="EMBL" id="CAD6199552.1"/>
    </source>
</evidence>
<dbReference type="EMBL" id="CAJGYM010000182">
    <property type="protein sequence ID" value="CAD6199552.1"/>
    <property type="molecule type" value="Genomic_DNA"/>
</dbReference>
<evidence type="ECO:0000256" key="1">
    <source>
        <dbReference type="SAM" id="MobiDB-lite"/>
    </source>
</evidence>
<evidence type="ECO:0000256" key="2">
    <source>
        <dbReference type="SAM" id="Phobius"/>
    </source>
</evidence>
<evidence type="ECO:0000313" key="5">
    <source>
        <dbReference type="Proteomes" id="UP000835052"/>
    </source>
</evidence>
<proteinExistence type="predicted"/>
<keyword evidence="3" id="KW-0732">Signal</keyword>
<accession>A0A8S1HVZ5</accession>
<keyword evidence="5" id="KW-1185">Reference proteome</keyword>
<gene>
    <name evidence="4" type="ORF">CAUJ_LOCUS15454</name>
</gene>
<evidence type="ECO:0000256" key="3">
    <source>
        <dbReference type="SAM" id="SignalP"/>
    </source>
</evidence>
<comment type="caution">
    <text evidence="4">The sequence shown here is derived from an EMBL/GenBank/DDBJ whole genome shotgun (WGS) entry which is preliminary data.</text>
</comment>
<keyword evidence="2" id="KW-0472">Membrane</keyword>
<reference evidence="4" key="1">
    <citation type="submission" date="2020-10" db="EMBL/GenBank/DDBJ databases">
        <authorList>
            <person name="Kikuchi T."/>
        </authorList>
    </citation>
    <scope>NUCLEOTIDE SEQUENCE</scope>
    <source>
        <strain evidence="4">NKZ352</strain>
    </source>
</reference>
<name>A0A8S1HVZ5_9PELO</name>